<comment type="caution">
    <text evidence="2">The sequence shown here is derived from an EMBL/GenBank/DDBJ whole genome shotgun (WGS) entry which is preliminary data.</text>
</comment>
<evidence type="ECO:0000313" key="3">
    <source>
        <dbReference type="Proteomes" id="UP001569428"/>
    </source>
</evidence>
<accession>A0ABV4P6U4</accession>
<proteinExistence type="predicted"/>
<keyword evidence="3" id="KW-1185">Reference proteome</keyword>
<dbReference type="EMBL" id="JBGMEK010000131">
    <property type="protein sequence ID" value="MFA0813737.1"/>
    <property type="molecule type" value="Genomic_DNA"/>
</dbReference>
<feature type="transmembrane region" description="Helical" evidence="1">
    <location>
        <begin position="118"/>
        <end position="135"/>
    </location>
</feature>
<dbReference type="Proteomes" id="UP001569428">
    <property type="component" value="Unassembled WGS sequence"/>
</dbReference>
<feature type="transmembrane region" description="Helical" evidence="1">
    <location>
        <begin position="88"/>
        <end position="106"/>
    </location>
</feature>
<gene>
    <name evidence="2" type="ORF">ACCI49_22885</name>
</gene>
<evidence type="ECO:0000256" key="1">
    <source>
        <dbReference type="SAM" id="Phobius"/>
    </source>
</evidence>
<dbReference type="InterPro" id="IPR025597">
    <property type="entry name" value="DUF4345"/>
</dbReference>
<feature type="transmembrane region" description="Helical" evidence="1">
    <location>
        <begin position="62"/>
        <end position="81"/>
    </location>
</feature>
<keyword evidence="1" id="KW-0812">Transmembrane</keyword>
<keyword evidence="1" id="KW-1133">Transmembrane helix</keyword>
<protein>
    <submittedName>
        <fullName evidence="2">DUF4345 domain-containing protein</fullName>
    </submittedName>
</protein>
<name>A0ABV4P6U4_9GAMM</name>
<evidence type="ECO:0000313" key="2">
    <source>
        <dbReference type="EMBL" id="MFA0813737.1"/>
    </source>
</evidence>
<feature type="transmembrane region" description="Helical" evidence="1">
    <location>
        <begin position="12"/>
        <end position="32"/>
    </location>
</feature>
<dbReference type="Pfam" id="PF14248">
    <property type="entry name" value="DUF4345"/>
    <property type="match status" value="1"/>
</dbReference>
<keyword evidence="1" id="KW-0472">Membrane</keyword>
<reference evidence="2 3" key="1">
    <citation type="submission" date="2024-08" db="EMBL/GenBank/DDBJ databases">
        <authorList>
            <person name="Ishaq N."/>
        </authorList>
    </citation>
    <scope>NUCLEOTIDE SEQUENCE [LARGE SCALE GENOMIC DNA]</scope>
    <source>
        <strain evidence="2 3">DSM 18651</strain>
    </source>
</reference>
<organism evidence="2 3">
    <name type="scientific">Microbulbifer epialgicus</name>
    <dbReference type="NCBI Taxonomy" id="393907"/>
    <lineage>
        <taxon>Bacteria</taxon>
        <taxon>Pseudomonadati</taxon>
        <taxon>Pseudomonadota</taxon>
        <taxon>Gammaproteobacteria</taxon>
        <taxon>Cellvibrionales</taxon>
        <taxon>Microbulbiferaceae</taxon>
        <taxon>Microbulbifer</taxon>
    </lineage>
</organism>
<dbReference type="RefSeq" id="WP_371841546.1">
    <property type="nucleotide sequence ID" value="NZ_JBGMEK010000131.1"/>
</dbReference>
<sequence>MNQASSIERKIFQLLVVALAVICFIPGGISAFGGLNGSAALSGGAMIFGPDSPLRGFGDNQYRFAFGVFFAQGLVLLYFLSNIEKHKALFYFVALSLFIGGLGRLSNILEFGLVDDQVLPPTIIELAIVPILVFWHRRVASQS</sequence>